<organism evidence="17 18">
    <name type="scientific">Flavobacterium columnare</name>
    <dbReference type="NCBI Taxonomy" id="996"/>
    <lineage>
        <taxon>Bacteria</taxon>
        <taxon>Pseudomonadati</taxon>
        <taxon>Bacteroidota</taxon>
        <taxon>Flavobacteriia</taxon>
        <taxon>Flavobacteriales</taxon>
        <taxon>Flavobacteriaceae</taxon>
        <taxon>Flavobacterium</taxon>
    </lineage>
</organism>
<dbReference type="InterPro" id="IPR004358">
    <property type="entry name" value="Sig_transdc_His_kin-like_C"/>
</dbReference>
<dbReference type="InterPro" id="IPR011006">
    <property type="entry name" value="CheY-like_superfamily"/>
</dbReference>
<dbReference type="Gene3D" id="3.30.450.20">
    <property type="entry name" value="PAS domain"/>
    <property type="match status" value="3"/>
</dbReference>
<evidence type="ECO:0000259" key="16">
    <source>
        <dbReference type="PROSITE" id="PS50113"/>
    </source>
</evidence>
<dbReference type="SMART" id="SM00388">
    <property type="entry name" value="HisKA"/>
    <property type="match status" value="1"/>
</dbReference>
<dbReference type="InterPro" id="IPR003594">
    <property type="entry name" value="HATPase_dom"/>
</dbReference>
<reference evidence="18" key="1">
    <citation type="submission" date="2016-03" db="EMBL/GenBank/DDBJ databases">
        <title>Flavobacterium columnare strain B185, complete genome.</title>
        <authorList>
            <person name="Sundberg L.-R."/>
            <person name="Papponen P."/>
            <person name="Laanto E."/>
        </authorList>
    </citation>
    <scope>NUCLEOTIDE SEQUENCE [LARGE SCALE GENOMIC DNA]</scope>
    <source>
        <strain evidence="18">B185</strain>
    </source>
</reference>
<feature type="transmembrane region" description="Helical" evidence="12">
    <location>
        <begin position="183"/>
        <end position="205"/>
    </location>
</feature>
<dbReference type="GeneID" id="60759403"/>
<dbReference type="InterPro" id="IPR013655">
    <property type="entry name" value="PAS_fold_3"/>
</dbReference>
<evidence type="ECO:0000259" key="14">
    <source>
        <dbReference type="PROSITE" id="PS50110"/>
    </source>
</evidence>
<dbReference type="Pfam" id="PF08447">
    <property type="entry name" value="PAS_3"/>
    <property type="match status" value="1"/>
</dbReference>
<dbReference type="PANTHER" id="PTHR45339:SF1">
    <property type="entry name" value="HYBRID SIGNAL TRANSDUCTION HISTIDINE KINASE J"/>
    <property type="match status" value="1"/>
</dbReference>
<feature type="transmembrane region" description="Helical" evidence="12">
    <location>
        <begin position="12"/>
        <end position="32"/>
    </location>
</feature>
<dbReference type="Pfam" id="PF00512">
    <property type="entry name" value="HisKA"/>
    <property type="match status" value="1"/>
</dbReference>
<dbReference type="PRINTS" id="PR00344">
    <property type="entry name" value="BCTRLSENSOR"/>
</dbReference>
<sequence>MIHWLGLNIYQLSWYILFFLFIAFFVGYYGFFKKSVVNPEIIYDFSEVEGANEQYRLYFLFVGIALPLIEFIIDFFHLRQEEFFPINLTVATILLFLYVASYKISFVEKHLGVFFTLIFFSCFFITLLRIVIHPEHVFTYFDWIVLFFFSYSLFTRIHFYWVFVICNYLLIIFLFYYKVLSPIMFVTLSCSCLMISLINHVRYIIKYKAKDNFLFTNNAINRKATLIIGINTNGIIVYCSENVKNILGYSSDDLKGISFLTLIEDPEYSIENYQTNHEFYTRKVLTKQGAYRYIQWKNVKYSGNIYLNIGQDITGLINLDHQYKNLIETATDIIYEIDKEGRFTFVNTFAKSLFNLRDEDVIGENFSLFIREDYKKEVFQFYRSNLLGRKSIPSIEFPIIVNEGTELWLSQKVNVKKNQEGEILGFSAIARDITLLKNIEIEQNNRQRKNENFNKTINKLATLSYKEEESFNDRINLILKSAAEGTLIDRVSYWTYDRLSLNCFSLYDLELDIFKEGLVFFKSDHPNYFEYLEKEQLIVANNVYEYFYTNEFVNDYFLKEKIKSMLNLPVFINGELHSLLSFEATKQKREWDNDDINFARSIADVVSLAIETYKRRETEEKLEEKTKILTAIAVSTEKLLKNDDLDQLFEEIFSIVGQATNIDRIYYFENNEVEHYFSQKNEWVNKNKNIQPEINNKSLQKMHHKDNLIYYEVLSKKQVFRAKSSQIENPFIYQRLRSQGILSILLFPIFINDAFRGFLGFDDCSREREWTEEEVSILQILANNVSITIERIENLNLIEESQKQFKLLADNIPGVVFLSEYDQKFSKIYISDKIENLTGYTREEFLEGKVYLIDLTHKEDKAKVVYENKRAFEGNIPFQLIYRIKKKSGEYIWIEEFSDTVIKDGKVSYIGGILVDVTEKKLIEKEIKAREYAETSNKAKSEFLANMSHEIRTPLNAIIGFSGLMKQTELDATQNEYLSTVNESAKILLEVVNDILDFSKIEMGKLELEFKKSNLYDLILQIVKIIRFDSEKKGIALNFKFDEKIPKYVSIDPLRIKQVLLNLLSNAVKFTNEGEVVLELKLKEIQENKAKVQFLVHDSGIGIRKSNHQKIFEPFSQEDNSTTRKYGGTGLGLTISNNILSLMGTQLQLESNYKLGSTFFFELDLVFCTQNVECEDYSIQKKKETLEDLKTIAFEKFKNNEFKILIVEDNKINMMLAKTLLRKIVPHVIIFEAENGIVGVEQYAQNAPDLILLDIQMPLMNGYEVSLEIRKIDKKIPIIALTAGTIKGEREKCLEVGMNDYISKPIDKEFFETTIFKWLNINKK</sequence>
<dbReference type="PROSITE" id="PS50109">
    <property type="entry name" value="HIS_KIN"/>
    <property type="match status" value="1"/>
</dbReference>
<dbReference type="InterPro" id="IPR013767">
    <property type="entry name" value="PAS_fold"/>
</dbReference>
<dbReference type="PROSITE" id="PS50113">
    <property type="entry name" value="PAC"/>
    <property type="match status" value="2"/>
</dbReference>
<dbReference type="InterPro" id="IPR005467">
    <property type="entry name" value="His_kinase_dom"/>
</dbReference>
<dbReference type="Gene3D" id="3.30.450.40">
    <property type="match status" value="2"/>
</dbReference>
<keyword evidence="6" id="KW-0418">Kinase</keyword>
<keyword evidence="12" id="KW-1133">Transmembrane helix</keyword>
<dbReference type="EMBL" id="CP010992">
    <property type="protein sequence ID" value="QCV57133.1"/>
    <property type="molecule type" value="Genomic_DNA"/>
</dbReference>
<evidence type="ECO:0000313" key="18">
    <source>
        <dbReference type="Proteomes" id="UP000304840"/>
    </source>
</evidence>
<feature type="domain" description="PAC" evidence="16">
    <location>
        <begin position="878"/>
        <end position="929"/>
    </location>
</feature>
<dbReference type="SMART" id="SM00448">
    <property type="entry name" value="REC"/>
    <property type="match status" value="1"/>
</dbReference>
<dbReference type="Pfam" id="PF00989">
    <property type="entry name" value="PAS"/>
    <property type="match status" value="1"/>
</dbReference>
<dbReference type="CDD" id="cd16922">
    <property type="entry name" value="HATPase_EvgS-ArcB-TorS-like"/>
    <property type="match status" value="1"/>
</dbReference>
<dbReference type="Proteomes" id="UP000304840">
    <property type="component" value="Chromosome"/>
</dbReference>
<feature type="transmembrane region" description="Helical" evidence="12">
    <location>
        <begin position="159"/>
        <end position="177"/>
    </location>
</feature>
<feature type="domain" description="PAS" evidence="15">
    <location>
        <begin position="227"/>
        <end position="267"/>
    </location>
</feature>
<dbReference type="SUPFAM" id="SSF52172">
    <property type="entry name" value="CheY-like"/>
    <property type="match status" value="1"/>
</dbReference>
<dbReference type="EC" id="2.7.13.3" evidence="2"/>
<evidence type="ECO:0000256" key="2">
    <source>
        <dbReference type="ARBA" id="ARBA00012438"/>
    </source>
</evidence>
<feature type="transmembrane region" description="Helical" evidence="12">
    <location>
        <begin position="112"/>
        <end position="131"/>
    </location>
</feature>
<protein>
    <recommendedName>
        <fullName evidence="10">Sensory/regulatory protein RpfC</fullName>
        <ecNumber evidence="2">2.7.13.3</ecNumber>
    </recommendedName>
</protein>
<evidence type="ECO:0000256" key="10">
    <source>
        <dbReference type="ARBA" id="ARBA00068150"/>
    </source>
</evidence>
<dbReference type="SUPFAM" id="SSF55781">
    <property type="entry name" value="GAF domain-like"/>
    <property type="match status" value="2"/>
</dbReference>
<dbReference type="InterPro" id="IPR036890">
    <property type="entry name" value="HATPase_C_sf"/>
</dbReference>
<accession>A0AAJ3ZJL6</accession>
<feature type="domain" description="PAS" evidence="15">
    <location>
        <begin position="801"/>
        <end position="875"/>
    </location>
</feature>
<dbReference type="SUPFAM" id="SSF55874">
    <property type="entry name" value="ATPase domain of HSP90 chaperone/DNA topoisomerase II/histidine kinase"/>
    <property type="match status" value="1"/>
</dbReference>
<dbReference type="Gene3D" id="3.30.565.10">
    <property type="entry name" value="Histidine kinase-like ATPase, C-terminal domain"/>
    <property type="match status" value="1"/>
</dbReference>
<dbReference type="InterPro" id="IPR036097">
    <property type="entry name" value="HisK_dim/P_sf"/>
</dbReference>
<keyword evidence="8" id="KW-0902">Two-component regulatory system</keyword>
<feature type="domain" description="PAS" evidence="15">
    <location>
        <begin position="319"/>
        <end position="389"/>
    </location>
</feature>
<dbReference type="SUPFAM" id="SSF47384">
    <property type="entry name" value="Homodimeric domain of signal transducing histidine kinase"/>
    <property type="match status" value="1"/>
</dbReference>
<evidence type="ECO:0000256" key="5">
    <source>
        <dbReference type="ARBA" id="ARBA00022741"/>
    </source>
</evidence>
<evidence type="ECO:0000256" key="4">
    <source>
        <dbReference type="ARBA" id="ARBA00022679"/>
    </source>
</evidence>
<dbReference type="Gene3D" id="3.40.50.2300">
    <property type="match status" value="1"/>
</dbReference>
<dbReference type="InterPro" id="IPR035965">
    <property type="entry name" value="PAS-like_dom_sf"/>
</dbReference>
<keyword evidence="3 11" id="KW-0597">Phosphoprotein</keyword>
<dbReference type="InterPro" id="IPR000700">
    <property type="entry name" value="PAS-assoc_C"/>
</dbReference>
<dbReference type="InterPro" id="IPR000014">
    <property type="entry name" value="PAS"/>
</dbReference>
<dbReference type="SMART" id="SM00091">
    <property type="entry name" value="PAS"/>
    <property type="match status" value="3"/>
</dbReference>
<dbReference type="NCBIfam" id="TIGR00229">
    <property type="entry name" value="sensory_box"/>
    <property type="match status" value="3"/>
</dbReference>
<evidence type="ECO:0000256" key="7">
    <source>
        <dbReference type="ARBA" id="ARBA00022840"/>
    </source>
</evidence>
<dbReference type="FunFam" id="3.30.565.10:FF:000010">
    <property type="entry name" value="Sensor histidine kinase RcsC"/>
    <property type="match status" value="1"/>
</dbReference>
<gene>
    <name evidence="17" type="ORF">UN65_14795</name>
</gene>
<keyword evidence="5" id="KW-0547">Nucleotide-binding</keyword>
<dbReference type="GO" id="GO:0005524">
    <property type="term" value="F:ATP binding"/>
    <property type="evidence" value="ECO:0007669"/>
    <property type="project" value="UniProtKB-KW"/>
</dbReference>
<dbReference type="PROSITE" id="PS50112">
    <property type="entry name" value="PAS"/>
    <property type="match status" value="3"/>
</dbReference>
<keyword evidence="4" id="KW-0808">Transferase</keyword>
<dbReference type="PROSITE" id="PS50110">
    <property type="entry name" value="RESPONSE_REGULATORY"/>
    <property type="match status" value="1"/>
</dbReference>
<dbReference type="FunFam" id="1.10.287.130:FF:000002">
    <property type="entry name" value="Two-component osmosensing histidine kinase"/>
    <property type="match status" value="1"/>
</dbReference>
<evidence type="ECO:0000256" key="6">
    <source>
        <dbReference type="ARBA" id="ARBA00022777"/>
    </source>
</evidence>
<dbReference type="InterPro" id="IPR029016">
    <property type="entry name" value="GAF-like_dom_sf"/>
</dbReference>
<feature type="domain" description="Histidine kinase" evidence="13">
    <location>
        <begin position="946"/>
        <end position="1167"/>
    </location>
</feature>
<dbReference type="SUPFAM" id="SSF55785">
    <property type="entry name" value="PYP-like sensor domain (PAS domain)"/>
    <property type="match status" value="3"/>
</dbReference>
<evidence type="ECO:0000256" key="8">
    <source>
        <dbReference type="ARBA" id="ARBA00023012"/>
    </source>
</evidence>
<dbReference type="Pfam" id="PF00072">
    <property type="entry name" value="Response_reg"/>
    <property type="match status" value="1"/>
</dbReference>
<dbReference type="GO" id="GO:0000155">
    <property type="term" value="F:phosphorelay sensor kinase activity"/>
    <property type="evidence" value="ECO:0007669"/>
    <property type="project" value="InterPro"/>
</dbReference>
<evidence type="ECO:0000256" key="9">
    <source>
        <dbReference type="ARBA" id="ARBA00064003"/>
    </source>
</evidence>
<evidence type="ECO:0000259" key="15">
    <source>
        <dbReference type="PROSITE" id="PS50112"/>
    </source>
</evidence>
<evidence type="ECO:0000256" key="11">
    <source>
        <dbReference type="PROSITE-ProRule" id="PRU00169"/>
    </source>
</evidence>
<evidence type="ECO:0000256" key="1">
    <source>
        <dbReference type="ARBA" id="ARBA00000085"/>
    </source>
</evidence>
<feature type="domain" description="PAC" evidence="16">
    <location>
        <begin position="393"/>
        <end position="445"/>
    </location>
</feature>
<comment type="catalytic activity">
    <reaction evidence="1">
        <text>ATP + protein L-histidine = ADP + protein N-phospho-L-histidine.</text>
        <dbReference type="EC" id="2.7.13.3"/>
    </reaction>
</comment>
<feature type="transmembrane region" description="Helical" evidence="12">
    <location>
        <begin position="83"/>
        <end position="100"/>
    </location>
</feature>
<evidence type="ECO:0000313" key="17">
    <source>
        <dbReference type="EMBL" id="QCV57133.1"/>
    </source>
</evidence>
<feature type="transmembrane region" description="Helical" evidence="12">
    <location>
        <begin position="57"/>
        <end position="77"/>
    </location>
</feature>
<feature type="domain" description="Response regulatory" evidence="14">
    <location>
        <begin position="1203"/>
        <end position="1319"/>
    </location>
</feature>
<keyword evidence="12" id="KW-0472">Membrane</keyword>
<dbReference type="SMART" id="SM00086">
    <property type="entry name" value="PAC"/>
    <property type="match status" value="2"/>
</dbReference>
<dbReference type="CDD" id="cd17546">
    <property type="entry name" value="REC_hyHK_CKI1_RcsC-like"/>
    <property type="match status" value="1"/>
</dbReference>
<feature type="modified residue" description="4-aspartylphosphate" evidence="11">
    <location>
        <position position="1254"/>
    </location>
</feature>
<dbReference type="InterPro" id="IPR003661">
    <property type="entry name" value="HisK_dim/P_dom"/>
</dbReference>
<dbReference type="SMART" id="SM00065">
    <property type="entry name" value="GAF"/>
    <property type="match status" value="2"/>
</dbReference>
<name>A0AAJ3ZJL6_9FLAO</name>
<dbReference type="InterPro" id="IPR001610">
    <property type="entry name" value="PAC"/>
</dbReference>
<dbReference type="PANTHER" id="PTHR45339">
    <property type="entry name" value="HYBRID SIGNAL TRANSDUCTION HISTIDINE KINASE J"/>
    <property type="match status" value="1"/>
</dbReference>
<dbReference type="CDD" id="cd00082">
    <property type="entry name" value="HisKA"/>
    <property type="match status" value="1"/>
</dbReference>
<keyword evidence="7" id="KW-0067">ATP-binding</keyword>
<dbReference type="CDD" id="cd00130">
    <property type="entry name" value="PAS"/>
    <property type="match status" value="2"/>
</dbReference>
<dbReference type="SMART" id="SM00387">
    <property type="entry name" value="HATPase_c"/>
    <property type="match status" value="1"/>
</dbReference>
<proteinExistence type="predicted"/>
<dbReference type="Pfam" id="PF13426">
    <property type="entry name" value="PAS_9"/>
    <property type="match status" value="1"/>
</dbReference>
<dbReference type="GO" id="GO:0006355">
    <property type="term" value="P:regulation of DNA-templated transcription"/>
    <property type="evidence" value="ECO:0007669"/>
    <property type="project" value="InterPro"/>
</dbReference>
<keyword evidence="12" id="KW-0812">Transmembrane</keyword>
<reference evidence="17 18" key="2">
    <citation type="submission" date="2019-05" db="EMBL/GenBank/DDBJ databases">
        <authorList>
            <person name="Ravantti J.J."/>
        </authorList>
    </citation>
    <scope>NUCLEOTIDE SEQUENCE [LARGE SCALE GENOMIC DNA]</scope>
    <source>
        <strain evidence="17 18">B185</strain>
    </source>
</reference>
<dbReference type="InterPro" id="IPR001789">
    <property type="entry name" value="Sig_transdc_resp-reg_receiver"/>
</dbReference>
<dbReference type="RefSeq" id="WP_065213456.1">
    <property type="nucleotide sequence ID" value="NZ_CP010992.1"/>
</dbReference>
<dbReference type="Pfam" id="PF02518">
    <property type="entry name" value="HATPase_c"/>
    <property type="match status" value="1"/>
</dbReference>
<evidence type="ECO:0000259" key="13">
    <source>
        <dbReference type="PROSITE" id="PS50109"/>
    </source>
</evidence>
<evidence type="ECO:0000256" key="12">
    <source>
        <dbReference type="SAM" id="Phobius"/>
    </source>
</evidence>
<dbReference type="Pfam" id="PF01590">
    <property type="entry name" value="GAF"/>
    <property type="match status" value="2"/>
</dbReference>
<comment type="subunit">
    <text evidence="9">At low DSF concentrations, interacts with RpfF.</text>
</comment>
<evidence type="ECO:0000256" key="3">
    <source>
        <dbReference type="ARBA" id="ARBA00022553"/>
    </source>
</evidence>
<dbReference type="InterPro" id="IPR003018">
    <property type="entry name" value="GAF"/>
</dbReference>
<dbReference type="Gene3D" id="1.10.287.130">
    <property type="match status" value="1"/>
</dbReference>